<comment type="caution">
    <text evidence="8">The sequence shown here is derived from an EMBL/GenBank/DDBJ whole genome shotgun (WGS) entry which is preliminary data.</text>
</comment>
<dbReference type="InterPro" id="IPR002104">
    <property type="entry name" value="Integrase_catalytic"/>
</dbReference>
<dbReference type="PANTHER" id="PTHR30629:SF2">
    <property type="entry name" value="PROPHAGE INTEGRASE INTS-RELATED"/>
    <property type="match status" value="1"/>
</dbReference>
<dbReference type="PANTHER" id="PTHR30629">
    <property type="entry name" value="PROPHAGE INTEGRASE"/>
    <property type="match status" value="1"/>
</dbReference>
<dbReference type="SUPFAM" id="SSF56349">
    <property type="entry name" value="DNA breaking-rejoining enzymes"/>
    <property type="match status" value="1"/>
</dbReference>
<dbReference type="GO" id="GO:0006310">
    <property type="term" value="P:DNA recombination"/>
    <property type="evidence" value="ECO:0007669"/>
    <property type="project" value="UniProtKB-KW"/>
</dbReference>
<keyword evidence="3 5" id="KW-0238">DNA-binding</keyword>
<dbReference type="GO" id="GO:0003677">
    <property type="term" value="F:DNA binding"/>
    <property type="evidence" value="ECO:0007669"/>
    <property type="project" value="UniProtKB-UniRule"/>
</dbReference>
<dbReference type="Proteomes" id="UP000072363">
    <property type="component" value="Unassembled WGS sequence"/>
</dbReference>
<evidence type="ECO:0000313" key="9">
    <source>
        <dbReference type="Proteomes" id="UP000072363"/>
    </source>
</evidence>
<organism evidence="8 9">
    <name type="scientific">Streptococcus oralis</name>
    <dbReference type="NCBI Taxonomy" id="1303"/>
    <lineage>
        <taxon>Bacteria</taxon>
        <taxon>Bacillati</taxon>
        <taxon>Bacillota</taxon>
        <taxon>Bacilli</taxon>
        <taxon>Lactobacillales</taxon>
        <taxon>Streptococcaceae</taxon>
        <taxon>Streptococcus</taxon>
    </lineage>
</organism>
<sequence length="379" mass="44629">MFFKKLDNGKYRYYEKFYHEREGKWKQVSVTLKSKSRVSQAEAKRRLALKIEKLLTAPTKEEVEKKQLEEMIFSQLLEEWKMIRSSEIKSSSYRSEMKSLELFMGAVGNLRISDYTTQLVQTYLMNLNVQNSTRKNRKIYLHGIFDYAVKVGYISDSPVKGVVIPKQKVDYEKLQKAKDNFISREELGQVLSYCESHNKDKRYALAMEFIFLTGLRFAEFIGVRYQDVNFKANLLTIDHTIDYVAHGYDERILQTTKTVGSVRTIVLSERCLEIIEYFRSNCFDEEFIFVTEQGNIMRQPLLYRFIKNICEVVLGGHRSYNIHMLRHSHISLLAELGIPIKAIMERVGHRDESITLRIYSHVTKNIQDELREKLNQIHL</sequence>
<dbReference type="CDD" id="cd01189">
    <property type="entry name" value="INT_ICEBs1_C_like"/>
    <property type="match status" value="1"/>
</dbReference>
<accession>A0A139Q1V6</accession>
<dbReference type="InterPro" id="IPR011010">
    <property type="entry name" value="DNA_brk_join_enz"/>
</dbReference>
<dbReference type="Pfam" id="PF00589">
    <property type="entry name" value="Phage_integrase"/>
    <property type="match status" value="1"/>
</dbReference>
<keyword evidence="4" id="KW-0233">DNA recombination</keyword>
<dbReference type="Gene3D" id="1.10.443.10">
    <property type="entry name" value="Intergrase catalytic core"/>
    <property type="match status" value="1"/>
</dbReference>
<dbReference type="AlphaFoldDB" id="A0A139Q1V6"/>
<name>A0A139Q1V6_STROR</name>
<protein>
    <submittedName>
        <fullName evidence="8">Integrase</fullName>
    </submittedName>
</protein>
<evidence type="ECO:0000313" key="8">
    <source>
        <dbReference type="EMBL" id="KXT96536.1"/>
    </source>
</evidence>
<dbReference type="EMBL" id="LQNZ01000001">
    <property type="protein sequence ID" value="KXT96536.1"/>
    <property type="molecule type" value="Genomic_DNA"/>
</dbReference>
<dbReference type="InterPro" id="IPR050808">
    <property type="entry name" value="Phage_Integrase"/>
</dbReference>
<gene>
    <name evidence="8" type="ORF">SORDD27_00041</name>
</gene>
<evidence type="ECO:0000259" key="7">
    <source>
        <dbReference type="PROSITE" id="PS51900"/>
    </source>
</evidence>
<dbReference type="PATRIC" id="fig|1303.82.peg.45"/>
<keyword evidence="2" id="KW-0229">DNA integration</keyword>
<dbReference type="RefSeq" id="WP_061426628.1">
    <property type="nucleotide sequence ID" value="NZ_KQ970235.1"/>
</dbReference>
<comment type="similarity">
    <text evidence="1">Belongs to the 'phage' integrase family.</text>
</comment>
<reference evidence="8 9" key="1">
    <citation type="submission" date="2016-01" db="EMBL/GenBank/DDBJ databases">
        <title>Highly variable Streptococcus oralis are common among viridans streptococci isolated from primates.</title>
        <authorList>
            <person name="Denapaite D."/>
            <person name="Rieger M."/>
            <person name="Koendgen S."/>
            <person name="Brueckner R."/>
            <person name="Ochigava I."/>
            <person name="Kappeler P."/>
            <person name="Maetz-Rensing K."/>
            <person name="Leendertz F."/>
            <person name="Hakenbeck R."/>
        </authorList>
    </citation>
    <scope>NUCLEOTIDE SEQUENCE [LARGE SCALE GENOMIC DNA]</scope>
    <source>
        <strain evidence="8 9">DD27</strain>
    </source>
</reference>
<evidence type="ECO:0000256" key="5">
    <source>
        <dbReference type="PROSITE-ProRule" id="PRU01248"/>
    </source>
</evidence>
<dbReference type="GO" id="GO:0015074">
    <property type="term" value="P:DNA integration"/>
    <property type="evidence" value="ECO:0007669"/>
    <property type="project" value="UniProtKB-KW"/>
</dbReference>
<proteinExistence type="inferred from homology"/>
<dbReference type="PROSITE" id="PS51898">
    <property type="entry name" value="TYR_RECOMBINASE"/>
    <property type="match status" value="1"/>
</dbReference>
<evidence type="ECO:0000256" key="4">
    <source>
        <dbReference type="ARBA" id="ARBA00023172"/>
    </source>
</evidence>
<evidence type="ECO:0000256" key="2">
    <source>
        <dbReference type="ARBA" id="ARBA00022908"/>
    </source>
</evidence>
<evidence type="ECO:0000259" key="6">
    <source>
        <dbReference type="PROSITE" id="PS51898"/>
    </source>
</evidence>
<dbReference type="InterPro" id="IPR010998">
    <property type="entry name" value="Integrase_recombinase_N"/>
</dbReference>
<dbReference type="InterPro" id="IPR044068">
    <property type="entry name" value="CB"/>
</dbReference>
<feature type="domain" description="Tyr recombinase" evidence="6">
    <location>
        <begin position="177"/>
        <end position="372"/>
    </location>
</feature>
<evidence type="ECO:0000256" key="3">
    <source>
        <dbReference type="ARBA" id="ARBA00023125"/>
    </source>
</evidence>
<evidence type="ECO:0000256" key="1">
    <source>
        <dbReference type="ARBA" id="ARBA00008857"/>
    </source>
</evidence>
<dbReference type="InterPro" id="IPR013762">
    <property type="entry name" value="Integrase-like_cat_sf"/>
</dbReference>
<feature type="domain" description="Core-binding (CB)" evidence="7">
    <location>
        <begin position="71"/>
        <end position="149"/>
    </location>
</feature>
<dbReference type="PROSITE" id="PS51900">
    <property type="entry name" value="CB"/>
    <property type="match status" value="1"/>
</dbReference>
<dbReference type="Gene3D" id="1.10.150.130">
    <property type="match status" value="1"/>
</dbReference>